<proteinExistence type="predicted"/>
<dbReference type="AlphaFoldDB" id="E4X0C4"/>
<keyword evidence="3" id="KW-1185">Reference proteome</keyword>
<dbReference type="OrthoDB" id="10343016at2759"/>
<gene>
    <name evidence="2" type="ORF">GSOID_T00015156001</name>
</gene>
<evidence type="ECO:0000313" key="2">
    <source>
        <dbReference type="EMBL" id="CBY23223.1"/>
    </source>
</evidence>
<sequence>MKFFTLMVPFAFANSIYSLAQDNDDVPQEENLTDQFWRTIFADTFPQAEIKRAAMSPWERMLL</sequence>
<keyword evidence="1" id="KW-0732">Signal</keyword>
<name>E4X0C4_OIKDI</name>
<reference evidence="2" key="1">
    <citation type="journal article" date="2010" name="Science">
        <title>Plasticity of animal genome architecture unmasked by rapid evolution of a pelagic tunicate.</title>
        <authorList>
            <person name="Denoeud F."/>
            <person name="Henriet S."/>
            <person name="Mungpakdee S."/>
            <person name="Aury J.M."/>
            <person name="Da Silva C."/>
            <person name="Brinkmann H."/>
            <person name="Mikhaleva J."/>
            <person name="Olsen L.C."/>
            <person name="Jubin C."/>
            <person name="Canestro C."/>
            <person name="Bouquet J.M."/>
            <person name="Danks G."/>
            <person name="Poulain J."/>
            <person name="Campsteijn C."/>
            <person name="Adamski M."/>
            <person name="Cross I."/>
            <person name="Yadetie F."/>
            <person name="Muffato M."/>
            <person name="Louis A."/>
            <person name="Butcher S."/>
            <person name="Tsagkogeorga G."/>
            <person name="Konrad A."/>
            <person name="Singh S."/>
            <person name="Jensen M.F."/>
            <person name="Cong E.H."/>
            <person name="Eikeseth-Otteraa H."/>
            <person name="Noel B."/>
            <person name="Anthouard V."/>
            <person name="Porcel B.M."/>
            <person name="Kachouri-Lafond R."/>
            <person name="Nishino A."/>
            <person name="Ugolini M."/>
            <person name="Chourrout P."/>
            <person name="Nishida H."/>
            <person name="Aasland R."/>
            <person name="Huzurbazar S."/>
            <person name="Westhof E."/>
            <person name="Delsuc F."/>
            <person name="Lehrach H."/>
            <person name="Reinhardt R."/>
            <person name="Weissenbach J."/>
            <person name="Roy S.W."/>
            <person name="Artiguenave F."/>
            <person name="Postlethwait J.H."/>
            <person name="Manak J.R."/>
            <person name="Thompson E.M."/>
            <person name="Jaillon O."/>
            <person name="Du Pasquier L."/>
            <person name="Boudinot P."/>
            <person name="Liberles D.A."/>
            <person name="Volff J.N."/>
            <person name="Philippe H."/>
            <person name="Lenhard B."/>
            <person name="Roest Crollius H."/>
            <person name="Wincker P."/>
            <person name="Chourrout D."/>
        </authorList>
    </citation>
    <scope>NUCLEOTIDE SEQUENCE [LARGE SCALE GENOMIC DNA]</scope>
</reference>
<dbReference type="EMBL" id="FN653020">
    <property type="protein sequence ID" value="CBY23223.1"/>
    <property type="molecule type" value="Genomic_DNA"/>
</dbReference>
<feature type="chain" id="PRO_5003189825" evidence="1">
    <location>
        <begin position="21"/>
        <end position="63"/>
    </location>
</feature>
<dbReference type="Proteomes" id="UP000001307">
    <property type="component" value="Unassembled WGS sequence"/>
</dbReference>
<organism evidence="2">
    <name type="scientific">Oikopleura dioica</name>
    <name type="common">Tunicate</name>
    <dbReference type="NCBI Taxonomy" id="34765"/>
    <lineage>
        <taxon>Eukaryota</taxon>
        <taxon>Metazoa</taxon>
        <taxon>Chordata</taxon>
        <taxon>Tunicata</taxon>
        <taxon>Appendicularia</taxon>
        <taxon>Copelata</taxon>
        <taxon>Oikopleuridae</taxon>
        <taxon>Oikopleura</taxon>
    </lineage>
</organism>
<accession>E4X0C4</accession>
<feature type="signal peptide" evidence="1">
    <location>
        <begin position="1"/>
        <end position="20"/>
    </location>
</feature>
<evidence type="ECO:0000313" key="3">
    <source>
        <dbReference type="Proteomes" id="UP000001307"/>
    </source>
</evidence>
<dbReference type="InParanoid" id="E4X0C4"/>
<evidence type="ECO:0000256" key="1">
    <source>
        <dbReference type="SAM" id="SignalP"/>
    </source>
</evidence>
<protein>
    <submittedName>
        <fullName evidence="2">Uncharacterized protein</fullName>
    </submittedName>
</protein>